<accession>A0A414WUS9</accession>
<dbReference type="Pfam" id="PF04397">
    <property type="entry name" value="LytTR"/>
    <property type="match status" value="1"/>
</dbReference>
<sequence>MTPSTGASVTLLQPVYSGGALKAGLEKSRKEKESALYEEKRVTNDVLYQADQYYWNKVAKAATSEQLDGRVFFRVNRQFILSADSIRNIQHYFNGKAVVSVWPAYDGTIQISRERMTLLKMWLNS</sequence>
<name>A0A414WUS9_9BACT</name>
<dbReference type="AlphaFoldDB" id="A0A414WUS9"/>
<dbReference type="EMBL" id="QRJS01000031">
    <property type="protein sequence ID" value="RHH42092.1"/>
    <property type="molecule type" value="Genomic_DNA"/>
</dbReference>
<protein>
    <submittedName>
        <fullName evidence="2">LytTR family transcriptional regulator</fullName>
    </submittedName>
</protein>
<evidence type="ECO:0000313" key="3">
    <source>
        <dbReference type="Proteomes" id="UP000284998"/>
    </source>
</evidence>
<dbReference type="InterPro" id="IPR007492">
    <property type="entry name" value="LytTR_DNA-bd_dom"/>
</dbReference>
<evidence type="ECO:0000313" key="2">
    <source>
        <dbReference type="EMBL" id="RHH42092.1"/>
    </source>
</evidence>
<gene>
    <name evidence="2" type="ORF">DW204_11535</name>
</gene>
<comment type="caution">
    <text evidence="2">The sequence shown here is derived from an EMBL/GenBank/DDBJ whole genome shotgun (WGS) entry which is preliminary data.</text>
</comment>
<dbReference type="GO" id="GO:0003677">
    <property type="term" value="F:DNA binding"/>
    <property type="evidence" value="ECO:0007669"/>
    <property type="project" value="InterPro"/>
</dbReference>
<feature type="domain" description="HTH LytTR-type" evidence="1">
    <location>
        <begin position="63"/>
        <end position="123"/>
    </location>
</feature>
<dbReference type="Proteomes" id="UP000284998">
    <property type="component" value="Unassembled WGS sequence"/>
</dbReference>
<dbReference type="SUPFAM" id="SSF56954">
    <property type="entry name" value="Outer membrane efflux proteins (OEP)"/>
    <property type="match status" value="1"/>
</dbReference>
<evidence type="ECO:0000259" key="1">
    <source>
        <dbReference type="Pfam" id="PF04397"/>
    </source>
</evidence>
<dbReference type="Gene3D" id="1.20.1600.10">
    <property type="entry name" value="Outer membrane efflux proteins (OEP)"/>
    <property type="match status" value="1"/>
</dbReference>
<organism evidence="2 3">
    <name type="scientific">Phocaeicola plebeius</name>
    <dbReference type="NCBI Taxonomy" id="310297"/>
    <lineage>
        <taxon>Bacteria</taxon>
        <taxon>Pseudomonadati</taxon>
        <taxon>Bacteroidota</taxon>
        <taxon>Bacteroidia</taxon>
        <taxon>Bacteroidales</taxon>
        <taxon>Bacteroidaceae</taxon>
        <taxon>Phocaeicola</taxon>
    </lineage>
</organism>
<proteinExistence type="predicted"/>
<dbReference type="GO" id="GO:0015562">
    <property type="term" value="F:efflux transmembrane transporter activity"/>
    <property type="evidence" value="ECO:0007669"/>
    <property type="project" value="InterPro"/>
</dbReference>
<reference evidence="2 3" key="1">
    <citation type="submission" date="2018-08" db="EMBL/GenBank/DDBJ databases">
        <title>A genome reference for cultivated species of the human gut microbiota.</title>
        <authorList>
            <person name="Zou Y."/>
            <person name="Xue W."/>
            <person name="Luo G."/>
        </authorList>
    </citation>
    <scope>NUCLEOTIDE SEQUENCE [LARGE SCALE GENOMIC DNA]</scope>
    <source>
        <strain evidence="2 3">AM17-44</strain>
    </source>
</reference>